<gene>
    <name evidence="1" type="ORF">CRG98_029168</name>
</gene>
<dbReference type="Proteomes" id="UP000233551">
    <property type="component" value="Unassembled WGS sequence"/>
</dbReference>
<sequence>MGGPILFLIPISHILIHGPAQYISQLSCLSVWLSGLLVFMSLGGSAYPEEHRDCSAAGVVIERPFGFSISSIYLSLGVLICPATTAAAAISTMWRSSITSSSKKLFPPSFSSSAYPRADEVIRPLLSCFQFLSTASPSSSIPTSQPPTSALDPLKLGLGLGGKSDGVRAFASSSATAFDLSSLTSSKARDAVDLARHYGRCYWELSKARLRQFISRLQMDKLFGLLRVG</sequence>
<dbReference type="STRING" id="22663.A0A2I0J2F0"/>
<dbReference type="AlphaFoldDB" id="A0A2I0J2F0"/>
<reference evidence="1 2" key="1">
    <citation type="submission" date="2017-11" db="EMBL/GenBank/DDBJ databases">
        <title>De-novo sequencing of pomegranate (Punica granatum L.) genome.</title>
        <authorList>
            <person name="Akparov Z."/>
            <person name="Amiraslanov A."/>
            <person name="Hajiyeva S."/>
            <person name="Abbasov M."/>
            <person name="Kaur K."/>
            <person name="Hamwieh A."/>
            <person name="Solovyev V."/>
            <person name="Salamov A."/>
            <person name="Braich B."/>
            <person name="Kosarev P."/>
            <person name="Mahmoud A."/>
            <person name="Hajiyev E."/>
            <person name="Babayeva S."/>
            <person name="Izzatullayeva V."/>
            <person name="Mammadov A."/>
            <person name="Mammadov A."/>
            <person name="Sharifova S."/>
            <person name="Ojaghi J."/>
            <person name="Eynullazada K."/>
            <person name="Bayramov B."/>
            <person name="Abdulazimova A."/>
            <person name="Shahmuradov I."/>
        </authorList>
    </citation>
    <scope>NUCLEOTIDE SEQUENCE [LARGE SCALE GENOMIC DNA]</scope>
    <source>
        <strain evidence="2">cv. AG2017</strain>
        <tissue evidence="1">Leaf</tissue>
    </source>
</reference>
<protein>
    <submittedName>
        <fullName evidence="1">Uncharacterized protein</fullName>
    </submittedName>
</protein>
<evidence type="ECO:0000313" key="2">
    <source>
        <dbReference type="Proteomes" id="UP000233551"/>
    </source>
</evidence>
<name>A0A2I0J2F0_PUNGR</name>
<evidence type="ECO:0000313" key="1">
    <source>
        <dbReference type="EMBL" id="PKI50418.1"/>
    </source>
</evidence>
<organism evidence="1 2">
    <name type="scientific">Punica granatum</name>
    <name type="common">Pomegranate</name>
    <dbReference type="NCBI Taxonomy" id="22663"/>
    <lineage>
        <taxon>Eukaryota</taxon>
        <taxon>Viridiplantae</taxon>
        <taxon>Streptophyta</taxon>
        <taxon>Embryophyta</taxon>
        <taxon>Tracheophyta</taxon>
        <taxon>Spermatophyta</taxon>
        <taxon>Magnoliopsida</taxon>
        <taxon>eudicotyledons</taxon>
        <taxon>Gunneridae</taxon>
        <taxon>Pentapetalae</taxon>
        <taxon>rosids</taxon>
        <taxon>malvids</taxon>
        <taxon>Myrtales</taxon>
        <taxon>Lythraceae</taxon>
        <taxon>Punica</taxon>
    </lineage>
</organism>
<comment type="caution">
    <text evidence="1">The sequence shown here is derived from an EMBL/GenBank/DDBJ whole genome shotgun (WGS) entry which is preliminary data.</text>
</comment>
<accession>A0A2I0J2F0</accession>
<proteinExistence type="predicted"/>
<dbReference type="EMBL" id="PGOL01002115">
    <property type="protein sequence ID" value="PKI50418.1"/>
    <property type="molecule type" value="Genomic_DNA"/>
</dbReference>
<keyword evidence="2" id="KW-1185">Reference proteome</keyword>